<evidence type="ECO:0000313" key="2">
    <source>
        <dbReference type="Proteomes" id="UP000644010"/>
    </source>
</evidence>
<evidence type="ECO:0008006" key="3">
    <source>
        <dbReference type="Google" id="ProtNLM"/>
    </source>
</evidence>
<accession>A0ABR7E1X4</accession>
<comment type="caution">
    <text evidence="1">The sequence shown here is derived from an EMBL/GenBank/DDBJ whole genome shotgun (WGS) entry which is preliminary data.</text>
</comment>
<gene>
    <name evidence="1" type="ORF">H8S77_09825</name>
</gene>
<proteinExistence type="predicted"/>
<dbReference type="Proteomes" id="UP000644010">
    <property type="component" value="Unassembled WGS sequence"/>
</dbReference>
<keyword evidence="2" id="KW-1185">Reference proteome</keyword>
<protein>
    <recommendedName>
        <fullName evidence="3">Replication initiation protein</fullName>
    </recommendedName>
</protein>
<dbReference type="RefSeq" id="WP_186959275.1">
    <property type="nucleotide sequence ID" value="NZ_JACOOI010000009.1"/>
</dbReference>
<organism evidence="1 2">
    <name type="scientific">Parabacteroides segnis</name>
    <dbReference type="NCBI Taxonomy" id="2763058"/>
    <lineage>
        <taxon>Bacteria</taxon>
        <taxon>Pseudomonadati</taxon>
        <taxon>Bacteroidota</taxon>
        <taxon>Bacteroidia</taxon>
        <taxon>Bacteroidales</taxon>
        <taxon>Tannerellaceae</taxon>
        <taxon>Parabacteroides</taxon>
    </lineage>
</organism>
<sequence>MKKTVKIKYNKLEQQYETQWKEKKAKISFFYKKESGVKLLDNLVLLAAKIATFNDRGKVLGYYFATI</sequence>
<evidence type="ECO:0000313" key="1">
    <source>
        <dbReference type="EMBL" id="MBC5643183.1"/>
    </source>
</evidence>
<dbReference type="EMBL" id="JACOOI010000009">
    <property type="protein sequence ID" value="MBC5643183.1"/>
    <property type="molecule type" value="Genomic_DNA"/>
</dbReference>
<reference evidence="1 2" key="1">
    <citation type="submission" date="2020-08" db="EMBL/GenBank/DDBJ databases">
        <title>Genome public.</title>
        <authorList>
            <person name="Liu C."/>
            <person name="Sun Q."/>
        </authorList>
    </citation>
    <scope>NUCLEOTIDE SEQUENCE [LARGE SCALE GENOMIC DNA]</scope>
    <source>
        <strain evidence="1 2">BX2</strain>
    </source>
</reference>
<name>A0ABR7E1X4_9BACT</name>